<evidence type="ECO:0000256" key="1">
    <source>
        <dbReference type="ARBA" id="ARBA00022741"/>
    </source>
</evidence>
<feature type="domain" description="AAA+ ATPase" evidence="5">
    <location>
        <begin position="24"/>
        <end position="421"/>
    </location>
</feature>
<accession>A0A378Y8C5</accession>
<dbReference type="SUPFAM" id="SSF52540">
    <property type="entry name" value="P-loop containing nucleoside triphosphate hydrolases"/>
    <property type="match status" value="1"/>
</dbReference>
<keyword evidence="2" id="KW-0067">ATP-binding</keyword>
<dbReference type="GO" id="GO:0005524">
    <property type="term" value="F:ATP binding"/>
    <property type="evidence" value="ECO:0007669"/>
    <property type="project" value="UniProtKB-KW"/>
</dbReference>
<evidence type="ECO:0000256" key="4">
    <source>
        <dbReference type="SAM" id="MobiDB-lite"/>
    </source>
</evidence>
<feature type="coiled-coil region" evidence="3">
    <location>
        <begin position="1333"/>
        <end position="1360"/>
    </location>
</feature>
<keyword evidence="3" id="KW-0175">Coiled coil</keyword>
<dbReference type="InterPro" id="IPR041664">
    <property type="entry name" value="AAA_16"/>
</dbReference>
<sequence length="1448" mass="149900">MTLIGREESAAVLREHLRRTLTSHGGLILVAGEAGIGKTALMTQVLGEFTDAALVLAATAWSGDGVPGYWPWVQILRRLRDRCDADEWAAVVDSAGAALIALTEGTPGADVVRGQPGARSRPVAAVRPGAGGASGAPRASQGAADSGDAGAWQGAGASGVAGAFGVVGASDEVGPAQGDGVSGVAGSGVTEASDTAVTADVAGLGGTRSGQAVQGNWALFEIGDAVTAALVSAARRRPVFVVIDDLHHADPESVRVLTFFARHAWFERIAVVAAVRDTELAAEKHPLREVFPEVWAAAQTVELSGLSGAETAALAARLTGSTPPPEIARRIASASGGNPFLAEQATRLWHGGGSIDTLTPGVRQTLDARLAPLPERVVVALGVAAVVGREFAVPVVAAALDTTPAELADTLAQAVRARLVGRTGTALGGPSGDRFVFVHDLIRETLLARLDAADLHRRHADVLAALERLPRDVTDATASDFAHHAYQLTRSGDPAAAARALHYLLSAAADADTRSAAGEAAHHYRRALTLLPPDNLPRRGHLGLALAAAAHRAGELPEARAAYETVLIESRAAHRESADQPDRKGFRYGRELDTDREFGGGRGEGTDVEMDAAGRRGAAELGYGARVCGSGGGGARTGADRADDAPADGGLAPAGDRRETTGDMRPQSVSAGVEPCPGGGESAKGAIQSCPGAGESANVRAEWCPGDMESTPDGVGSVPGAMNSVPDAVNSVPRVAAELFARAVLGLQGLGMTDPEGAAAREVELIDEAHRRLVRERAEGDALAVRVLAAAARVRVHTGWSRRARRGEVVTEEMSARALRLARACGDAHTIGASLLARHDAVWRPGTAAERLALAAEIHTVADCVGDEDLRIQGYVLRIAALLELGDPRAHSEQAALTAYADRTRLPRPRFIARSRAGALATVTGSHAAAAAIDDAYALGERSGEVDRLPLWLEQRWALALTAADEPAIARLTARYRQLPSAYAVAPLLLAAARRLAAAGSGVGSALSGAAAGSGAGSASSGAAAAFEADSASFRAGAVSEADTASPSDVPTFGADGMSRDAAAAFEADSACLGAGAASGTDTASFGVAAGSGGDITSPGADAASPGAGDPWWGQDEAGLVDAVRRGVDEVRVLLETYPRHFHAGALIALVEAAVALGDAELRKSVRERLSPLRELWAVTAGGGAVYGPYAYWLGRLDAAAGDRDSAAVELEAAAAAARRMRSVPWREAAERELRRLGTAPTRAAVLRAHTAIEPATNVFRLADGVWTLRFAGKTAHLPDIKGLRDLHTLIANPGHDISSMELLTGTGTGTAAATASAARGLGADTVLDERAKAEFRRRLERLDDEIDRATARSDDDRAAELDTERAALLDELRRAAGLGGRTRRLGDDAERARKTVSARVRDALRRLDHAHPELAEHLRACVSLGLVCRYQPQREIRWGTDRPLGTD</sequence>
<dbReference type="PANTHER" id="PTHR16305">
    <property type="entry name" value="TESTICULAR SOLUBLE ADENYLYL CYCLASE"/>
    <property type="match status" value="1"/>
</dbReference>
<dbReference type="GO" id="GO:0005737">
    <property type="term" value="C:cytoplasm"/>
    <property type="evidence" value="ECO:0007669"/>
    <property type="project" value="TreeGrafter"/>
</dbReference>
<dbReference type="SMART" id="SM00382">
    <property type="entry name" value="AAA"/>
    <property type="match status" value="1"/>
</dbReference>
<evidence type="ECO:0000256" key="2">
    <source>
        <dbReference type="ARBA" id="ARBA00022840"/>
    </source>
</evidence>
<dbReference type="GO" id="GO:0004016">
    <property type="term" value="F:adenylate cyclase activity"/>
    <property type="evidence" value="ECO:0007669"/>
    <property type="project" value="TreeGrafter"/>
</dbReference>
<proteinExistence type="predicted"/>
<name>A0A378Y8C5_9NOCA</name>
<dbReference type="InterPro" id="IPR003593">
    <property type="entry name" value="AAA+_ATPase"/>
</dbReference>
<keyword evidence="7" id="KW-1185">Reference proteome</keyword>
<feature type="region of interest" description="Disordered" evidence="4">
    <location>
        <begin position="631"/>
        <end position="689"/>
    </location>
</feature>
<evidence type="ECO:0000313" key="6">
    <source>
        <dbReference type="EMBL" id="SUA73482.1"/>
    </source>
</evidence>
<evidence type="ECO:0000313" key="7">
    <source>
        <dbReference type="Proteomes" id="UP000255467"/>
    </source>
</evidence>
<gene>
    <name evidence="6" type="ORF">NCTC1934_00924</name>
</gene>
<organism evidence="6 7">
    <name type="scientific">Nocardia otitidiscaviarum</name>
    <dbReference type="NCBI Taxonomy" id="1823"/>
    <lineage>
        <taxon>Bacteria</taxon>
        <taxon>Bacillati</taxon>
        <taxon>Actinomycetota</taxon>
        <taxon>Actinomycetes</taxon>
        <taxon>Mycobacteriales</taxon>
        <taxon>Nocardiaceae</taxon>
        <taxon>Nocardia</taxon>
    </lineage>
</organism>
<dbReference type="Pfam" id="PF13191">
    <property type="entry name" value="AAA_16"/>
    <property type="match status" value="1"/>
</dbReference>
<dbReference type="EMBL" id="UGRY01000002">
    <property type="protein sequence ID" value="SUA73482.1"/>
    <property type="molecule type" value="Genomic_DNA"/>
</dbReference>
<feature type="region of interest" description="Disordered" evidence="4">
    <location>
        <begin position="111"/>
        <end position="152"/>
    </location>
</feature>
<evidence type="ECO:0000259" key="5">
    <source>
        <dbReference type="SMART" id="SM00382"/>
    </source>
</evidence>
<dbReference type="PANTHER" id="PTHR16305:SF28">
    <property type="entry name" value="GUANYLATE CYCLASE DOMAIN-CONTAINING PROTEIN"/>
    <property type="match status" value="1"/>
</dbReference>
<reference evidence="6 7" key="1">
    <citation type="submission" date="2018-06" db="EMBL/GenBank/DDBJ databases">
        <authorList>
            <consortium name="Pathogen Informatics"/>
            <person name="Doyle S."/>
        </authorList>
    </citation>
    <scope>NUCLEOTIDE SEQUENCE [LARGE SCALE GENOMIC DNA]</scope>
    <source>
        <strain evidence="6 7">NCTC1934</strain>
    </source>
</reference>
<dbReference type="InterPro" id="IPR027417">
    <property type="entry name" value="P-loop_NTPase"/>
</dbReference>
<dbReference type="Proteomes" id="UP000255467">
    <property type="component" value="Unassembled WGS sequence"/>
</dbReference>
<evidence type="ECO:0000256" key="3">
    <source>
        <dbReference type="SAM" id="Coils"/>
    </source>
</evidence>
<keyword evidence="1" id="KW-0547">Nucleotide-binding</keyword>
<feature type="compositionally biased region" description="Low complexity" evidence="4">
    <location>
        <begin position="135"/>
        <end position="152"/>
    </location>
</feature>
<protein>
    <submittedName>
        <fullName evidence="6">Predicted ATPase</fullName>
    </submittedName>
</protein>